<feature type="region of interest" description="Disordered" evidence="1">
    <location>
        <begin position="20"/>
        <end position="88"/>
    </location>
</feature>
<feature type="region of interest" description="Disordered" evidence="1">
    <location>
        <begin position="202"/>
        <end position="222"/>
    </location>
</feature>
<feature type="region of interest" description="Disordered" evidence="1">
    <location>
        <begin position="155"/>
        <end position="184"/>
    </location>
</feature>
<accession>A0A811ZDC4</accession>
<gene>
    <name evidence="2" type="ORF">NYPRO_LOCUS19476</name>
</gene>
<protein>
    <submittedName>
        <fullName evidence="2">(raccoon dog) hypothetical protein</fullName>
    </submittedName>
</protein>
<proteinExistence type="predicted"/>
<evidence type="ECO:0000313" key="2">
    <source>
        <dbReference type="EMBL" id="CAD7686683.1"/>
    </source>
</evidence>
<reference evidence="2" key="1">
    <citation type="submission" date="2020-12" db="EMBL/GenBank/DDBJ databases">
        <authorList>
            <consortium name="Molecular Ecology Group"/>
        </authorList>
    </citation>
    <scope>NUCLEOTIDE SEQUENCE</scope>
    <source>
        <strain evidence="2">TBG_1078</strain>
    </source>
</reference>
<keyword evidence="3" id="KW-1185">Reference proteome</keyword>
<comment type="caution">
    <text evidence="2">The sequence shown here is derived from an EMBL/GenBank/DDBJ whole genome shotgun (WGS) entry which is preliminary data.</text>
</comment>
<dbReference type="EMBL" id="CAJHUB010000762">
    <property type="protein sequence ID" value="CAD7686683.1"/>
    <property type="molecule type" value="Genomic_DNA"/>
</dbReference>
<name>A0A811ZDC4_NYCPR</name>
<evidence type="ECO:0000256" key="1">
    <source>
        <dbReference type="SAM" id="MobiDB-lite"/>
    </source>
</evidence>
<dbReference type="AlphaFoldDB" id="A0A811ZDC4"/>
<sequence>MWAAGTREKLLQHLERCGAPRSRQGTCQTGPQCPRWPVTRHQPRVWGGPTGPASPRSGKSEFPPAWRGAPRNPLHPGAPHRAHHEGIGLGGGPWGPIAGLRPTSRETVLPGEADVGPRAPSAPLRSVAESVDPNIRSGSIGHPRLASLLAAAPRFSPGSRSQELGLQSAPGRVTSGAHSAAAGPRDPHITCGVSPHPADHTWGACGLTQSPRDGIRSQSRRF</sequence>
<evidence type="ECO:0000313" key="3">
    <source>
        <dbReference type="Proteomes" id="UP000645828"/>
    </source>
</evidence>
<organism evidence="2 3">
    <name type="scientific">Nyctereutes procyonoides</name>
    <name type="common">Raccoon dog</name>
    <name type="synonym">Canis procyonoides</name>
    <dbReference type="NCBI Taxonomy" id="34880"/>
    <lineage>
        <taxon>Eukaryota</taxon>
        <taxon>Metazoa</taxon>
        <taxon>Chordata</taxon>
        <taxon>Craniata</taxon>
        <taxon>Vertebrata</taxon>
        <taxon>Euteleostomi</taxon>
        <taxon>Mammalia</taxon>
        <taxon>Eutheria</taxon>
        <taxon>Laurasiatheria</taxon>
        <taxon>Carnivora</taxon>
        <taxon>Caniformia</taxon>
        <taxon>Canidae</taxon>
        <taxon>Nyctereutes</taxon>
    </lineage>
</organism>
<dbReference type="Proteomes" id="UP000645828">
    <property type="component" value="Unassembled WGS sequence"/>
</dbReference>